<gene>
    <name evidence="2" type="ORF">FOZ61_003362</name>
</gene>
<accession>A0A7J6KLN9</accession>
<proteinExistence type="predicted"/>
<comment type="caution">
    <text evidence="2">The sequence shown here is derived from an EMBL/GenBank/DDBJ whole genome shotgun (WGS) entry which is preliminary data.</text>
</comment>
<dbReference type="Proteomes" id="UP000570595">
    <property type="component" value="Unassembled WGS sequence"/>
</dbReference>
<protein>
    <submittedName>
        <fullName evidence="2">Uncharacterized protein</fullName>
    </submittedName>
</protein>
<organism evidence="2 3">
    <name type="scientific">Perkinsus olseni</name>
    <name type="common">Perkinsus atlanticus</name>
    <dbReference type="NCBI Taxonomy" id="32597"/>
    <lineage>
        <taxon>Eukaryota</taxon>
        <taxon>Sar</taxon>
        <taxon>Alveolata</taxon>
        <taxon>Perkinsozoa</taxon>
        <taxon>Perkinsea</taxon>
        <taxon>Perkinsida</taxon>
        <taxon>Perkinsidae</taxon>
        <taxon>Perkinsus</taxon>
    </lineage>
</organism>
<evidence type="ECO:0000313" key="2">
    <source>
        <dbReference type="EMBL" id="KAF4648018.1"/>
    </source>
</evidence>
<feature type="compositionally biased region" description="Polar residues" evidence="1">
    <location>
        <begin position="78"/>
        <end position="96"/>
    </location>
</feature>
<dbReference type="OrthoDB" id="433501at2759"/>
<dbReference type="EMBL" id="JABAHT010002010">
    <property type="protein sequence ID" value="KAF4648018.1"/>
    <property type="molecule type" value="Genomic_DNA"/>
</dbReference>
<feature type="non-terminal residue" evidence="2">
    <location>
        <position position="215"/>
    </location>
</feature>
<name>A0A7J6KLN9_PEROL</name>
<sequence>IPEMAEVRRKVLEGGRRQKAGSTGELTNDESLALLLGVDPPDCPSSSSTRCTSLFQPLSLAMPFIPVHERKRRDITIGPSSANTTDGVYYPSTASPHNEEYPSQRLSKAQELLQPSPTPLSIVKGMKYAKPELARSLPSLQLLDKCVYSRTVKPVEEMDEATPNSSNRESMLVMGWSRPKDTIPAPKYLDCFFPDSFLKSKQRQAWLKEFDRRRK</sequence>
<reference evidence="2 3" key="1">
    <citation type="submission" date="2020-04" db="EMBL/GenBank/DDBJ databases">
        <title>Perkinsus olseni comparative genomics.</title>
        <authorList>
            <person name="Bogema D.R."/>
        </authorList>
    </citation>
    <scope>NUCLEOTIDE SEQUENCE [LARGE SCALE GENOMIC DNA]</scope>
    <source>
        <strain evidence="2">ATCC PRA-179</strain>
    </source>
</reference>
<feature type="region of interest" description="Disordered" evidence="1">
    <location>
        <begin position="75"/>
        <end position="103"/>
    </location>
</feature>
<evidence type="ECO:0000256" key="1">
    <source>
        <dbReference type="SAM" id="MobiDB-lite"/>
    </source>
</evidence>
<dbReference type="AlphaFoldDB" id="A0A7J6KLN9"/>
<evidence type="ECO:0000313" key="3">
    <source>
        <dbReference type="Proteomes" id="UP000570595"/>
    </source>
</evidence>
<feature type="non-terminal residue" evidence="2">
    <location>
        <position position="1"/>
    </location>
</feature>